<dbReference type="EMBL" id="AWWV01014306">
    <property type="protein sequence ID" value="OMO57718.1"/>
    <property type="molecule type" value="Genomic_DNA"/>
</dbReference>
<gene>
    <name evidence="1" type="ORF">CCACVL1_25694</name>
</gene>
<evidence type="ECO:0000313" key="1">
    <source>
        <dbReference type="EMBL" id="OMO57718.1"/>
    </source>
</evidence>
<dbReference type="Gramene" id="OMO57718">
    <property type="protein sequence ID" value="OMO57718"/>
    <property type="gene ID" value="CCACVL1_25694"/>
</dbReference>
<keyword evidence="2" id="KW-1185">Reference proteome</keyword>
<dbReference type="AlphaFoldDB" id="A0A1R3GI05"/>
<name>A0A1R3GI05_COCAP</name>
<organism evidence="1 2">
    <name type="scientific">Corchorus capsularis</name>
    <name type="common">Jute</name>
    <dbReference type="NCBI Taxonomy" id="210143"/>
    <lineage>
        <taxon>Eukaryota</taxon>
        <taxon>Viridiplantae</taxon>
        <taxon>Streptophyta</taxon>
        <taxon>Embryophyta</taxon>
        <taxon>Tracheophyta</taxon>
        <taxon>Spermatophyta</taxon>
        <taxon>Magnoliopsida</taxon>
        <taxon>eudicotyledons</taxon>
        <taxon>Gunneridae</taxon>
        <taxon>Pentapetalae</taxon>
        <taxon>rosids</taxon>
        <taxon>malvids</taxon>
        <taxon>Malvales</taxon>
        <taxon>Malvaceae</taxon>
        <taxon>Grewioideae</taxon>
        <taxon>Apeibeae</taxon>
        <taxon>Corchorus</taxon>
    </lineage>
</organism>
<evidence type="ECO:0000313" key="2">
    <source>
        <dbReference type="Proteomes" id="UP000188268"/>
    </source>
</evidence>
<dbReference type="Proteomes" id="UP000188268">
    <property type="component" value="Unassembled WGS sequence"/>
</dbReference>
<comment type="caution">
    <text evidence="1">The sequence shown here is derived from an EMBL/GenBank/DDBJ whole genome shotgun (WGS) entry which is preliminary data.</text>
</comment>
<proteinExistence type="predicted"/>
<dbReference type="OrthoDB" id="10508096at2759"/>
<reference evidence="1 2" key="1">
    <citation type="submission" date="2013-09" db="EMBL/GenBank/DDBJ databases">
        <title>Corchorus capsularis genome sequencing.</title>
        <authorList>
            <person name="Alam M."/>
            <person name="Haque M.S."/>
            <person name="Islam M.S."/>
            <person name="Emdad E.M."/>
            <person name="Islam M.M."/>
            <person name="Ahmed B."/>
            <person name="Halim A."/>
            <person name="Hossen Q.M.M."/>
            <person name="Hossain M.Z."/>
            <person name="Ahmed R."/>
            <person name="Khan M.M."/>
            <person name="Islam R."/>
            <person name="Rashid M.M."/>
            <person name="Khan S.A."/>
            <person name="Rahman M.S."/>
            <person name="Alam M."/>
        </authorList>
    </citation>
    <scope>NUCLEOTIDE SEQUENCE [LARGE SCALE GENOMIC DNA]</scope>
    <source>
        <strain evidence="2">cv. CVL-1</strain>
        <tissue evidence="1">Whole seedling</tissue>
    </source>
</reference>
<protein>
    <submittedName>
        <fullName evidence="1">Uncharacterized protein</fullName>
    </submittedName>
</protein>
<sequence>MIAAAKLIVTDTVPKTYQCFVELSTSDDESLRCKFFQDCKGLAAQLSGTFQGAT</sequence>
<accession>A0A1R3GI05</accession>